<dbReference type="InterPro" id="IPR006016">
    <property type="entry name" value="UspA"/>
</dbReference>
<gene>
    <name evidence="3" type="ORF">KAR29_01595</name>
</gene>
<sequence>MTTKLLVAVDLSRLSEKLVTYTRDLARRLGAEVTFIHVLPHTYLWKGYEPWIPQELDEEVRQIARKKIAYYLRKAEETDPPLEGEAPAHIVVEEGNPADFVVRKAREEGFDLIVVAYRGHSTLERLVVGSTASNIARYAHCSVLIYRPKGE</sequence>
<dbReference type="CDD" id="cd00293">
    <property type="entry name" value="USP-like"/>
    <property type="match status" value="1"/>
</dbReference>
<evidence type="ECO:0000313" key="3">
    <source>
        <dbReference type="EMBL" id="QTX32663.1"/>
    </source>
</evidence>
<dbReference type="PRINTS" id="PR01438">
    <property type="entry name" value="UNVRSLSTRESS"/>
</dbReference>
<comment type="similarity">
    <text evidence="1">Belongs to the universal stress protein A family.</text>
</comment>
<dbReference type="PANTHER" id="PTHR46268">
    <property type="entry name" value="STRESS RESPONSE PROTEIN NHAX"/>
    <property type="match status" value="1"/>
</dbReference>
<dbReference type="AlphaFoldDB" id="A0A9Q7EVR2"/>
<evidence type="ECO:0000259" key="2">
    <source>
        <dbReference type="Pfam" id="PF00582"/>
    </source>
</evidence>
<proteinExistence type="inferred from homology"/>
<reference evidence="4" key="1">
    <citation type="submission" date="2021-04" db="EMBL/GenBank/DDBJ databases">
        <title>A novel Synergistetes isolate from a pyrite-forming mixed culture.</title>
        <authorList>
            <person name="Bunk B."/>
            <person name="Sproer C."/>
            <person name="Spring S."/>
            <person name="Pester M."/>
        </authorList>
    </citation>
    <scope>NUCLEOTIDE SEQUENCE [LARGE SCALE GENOMIC DNA]</scope>
    <source>
        <strain evidence="4">J.5.4.2-T.3.5.2</strain>
    </source>
</reference>
<dbReference type="EMBL" id="CP072943">
    <property type="protein sequence ID" value="QTX32663.1"/>
    <property type="molecule type" value="Genomic_DNA"/>
</dbReference>
<dbReference type="Gene3D" id="3.40.50.620">
    <property type="entry name" value="HUPs"/>
    <property type="match status" value="1"/>
</dbReference>
<dbReference type="RefSeq" id="WP_274373912.1">
    <property type="nucleotide sequence ID" value="NZ_CP072943.1"/>
</dbReference>
<dbReference type="InterPro" id="IPR014729">
    <property type="entry name" value="Rossmann-like_a/b/a_fold"/>
</dbReference>
<protein>
    <submittedName>
        <fullName evidence="3">Universal stress protein</fullName>
    </submittedName>
</protein>
<dbReference type="Proteomes" id="UP000671879">
    <property type="component" value="Chromosome"/>
</dbReference>
<accession>A0A9Q7EVR2</accession>
<dbReference type="SUPFAM" id="SSF52402">
    <property type="entry name" value="Adenine nucleotide alpha hydrolases-like"/>
    <property type="match status" value="1"/>
</dbReference>
<dbReference type="InterPro" id="IPR006015">
    <property type="entry name" value="Universal_stress_UspA"/>
</dbReference>
<dbReference type="Pfam" id="PF00582">
    <property type="entry name" value="Usp"/>
    <property type="match status" value="1"/>
</dbReference>
<feature type="domain" description="UspA" evidence="2">
    <location>
        <begin position="1"/>
        <end position="147"/>
    </location>
</feature>
<dbReference type="KEGG" id="aram:KAR29_01595"/>
<evidence type="ECO:0000313" key="4">
    <source>
        <dbReference type="Proteomes" id="UP000671879"/>
    </source>
</evidence>
<name>A0A9Q7EVR2_9BACT</name>
<keyword evidence="4" id="KW-1185">Reference proteome</keyword>
<organism evidence="3 4">
    <name type="scientific">Aminithiophilus ramosus</name>
    <dbReference type="NCBI Taxonomy" id="3029084"/>
    <lineage>
        <taxon>Bacteria</taxon>
        <taxon>Thermotogati</taxon>
        <taxon>Synergistota</taxon>
        <taxon>Synergistia</taxon>
        <taxon>Synergistales</taxon>
        <taxon>Aminithiophilaceae</taxon>
        <taxon>Aminithiophilus</taxon>
    </lineage>
</organism>
<dbReference type="PANTHER" id="PTHR46268:SF6">
    <property type="entry name" value="UNIVERSAL STRESS PROTEIN UP12"/>
    <property type="match status" value="1"/>
</dbReference>
<evidence type="ECO:0000256" key="1">
    <source>
        <dbReference type="ARBA" id="ARBA00008791"/>
    </source>
</evidence>